<dbReference type="AlphaFoldDB" id="A0A6A4RW37"/>
<dbReference type="EMBL" id="VEVO01000021">
    <property type="protein sequence ID" value="KAF0024597.1"/>
    <property type="molecule type" value="Genomic_DNA"/>
</dbReference>
<dbReference type="Proteomes" id="UP000438429">
    <property type="component" value="Unassembled WGS sequence"/>
</dbReference>
<protein>
    <submittedName>
        <fullName evidence="1">Uncharacterized protein</fullName>
    </submittedName>
</protein>
<reference evidence="1 2" key="1">
    <citation type="submission" date="2019-06" db="EMBL/GenBank/DDBJ databases">
        <title>Draft genomes of female and male turbot (Scophthalmus maximus).</title>
        <authorList>
            <person name="Xu H."/>
            <person name="Xu X.-W."/>
            <person name="Shao C."/>
            <person name="Chen S."/>
        </authorList>
    </citation>
    <scope>NUCLEOTIDE SEQUENCE [LARGE SCALE GENOMIC DNA]</scope>
    <source>
        <strain evidence="1">Ysfricsl-2016a</strain>
        <tissue evidence="1">Blood</tissue>
    </source>
</reference>
<evidence type="ECO:0000313" key="1">
    <source>
        <dbReference type="EMBL" id="KAF0024597.1"/>
    </source>
</evidence>
<evidence type="ECO:0000313" key="2">
    <source>
        <dbReference type="Proteomes" id="UP000438429"/>
    </source>
</evidence>
<proteinExistence type="predicted"/>
<comment type="caution">
    <text evidence="1">The sequence shown here is derived from an EMBL/GenBank/DDBJ whole genome shotgun (WGS) entry which is preliminary data.</text>
</comment>
<name>A0A6A4RW37_SCOMX</name>
<accession>A0A6A4RW37</accession>
<gene>
    <name evidence="1" type="ORF">F2P81_023399</name>
</gene>
<organism evidence="1 2">
    <name type="scientific">Scophthalmus maximus</name>
    <name type="common">Turbot</name>
    <name type="synonym">Psetta maxima</name>
    <dbReference type="NCBI Taxonomy" id="52904"/>
    <lineage>
        <taxon>Eukaryota</taxon>
        <taxon>Metazoa</taxon>
        <taxon>Chordata</taxon>
        <taxon>Craniata</taxon>
        <taxon>Vertebrata</taxon>
        <taxon>Euteleostomi</taxon>
        <taxon>Actinopterygii</taxon>
        <taxon>Neopterygii</taxon>
        <taxon>Teleostei</taxon>
        <taxon>Neoteleostei</taxon>
        <taxon>Acanthomorphata</taxon>
        <taxon>Carangaria</taxon>
        <taxon>Pleuronectiformes</taxon>
        <taxon>Pleuronectoidei</taxon>
        <taxon>Scophthalmidae</taxon>
        <taxon>Scophthalmus</taxon>
    </lineage>
</organism>
<sequence length="195" mass="22287">MTALTEAHERTRSFPSPPAFHCVSEGQRTFDQSASELSRASPNICPADTQEVCYTPNPIEVDSNQSTDAATLQIIDVTEDEAKLESLDEWRSSRIPSTMSLYLQTKKWFHISNNSQKQHVWNTSGQQHQWITNTLSTGFKVMIQRTDLRNILNRLGEKIDHNSCPTSNQINICRGYTGNIHNILTEYHQETQFLF</sequence>